<gene>
    <name evidence="1" type="ORF">ACFPCY_25535</name>
</gene>
<protein>
    <submittedName>
        <fullName evidence="1">DNA alkylation repair protein</fullName>
    </submittedName>
</protein>
<sequence length="244" mass="27440">MDASEEVTRIVRELRAQGDAARAEAERRYLKSSFVHFGVPVPVVRRVAVASVRTRPSRPELLALASGLWAVTEAGRPVQEARLAAVEVLVKRVDALEPEDLDFVEGLVRDSSTWALVDALAEKVVGRLALSYPQVARRLDTWVEDEYLWIRRTAILALLAGIRWGTPDLARIDHYGEVLLDESEFFIRKAIGWVLRELSKKDPGWVADWTSRHLVRMSGVTFREAVRHLPPETAEALARSRTAT</sequence>
<dbReference type="PANTHER" id="PTHR34070:SF1">
    <property type="entry name" value="DNA ALKYLATION REPAIR PROTEIN"/>
    <property type="match status" value="1"/>
</dbReference>
<name>A0ABV9U722_9ACTN</name>
<dbReference type="Pfam" id="PF08713">
    <property type="entry name" value="DNA_alkylation"/>
    <property type="match status" value="1"/>
</dbReference>
<dbReference type="InterPro" id="IPR016024">
    <property type="entry name" value="ARM-type_fold"/>
</dbReference>
<dbReference type="InterPro" id="IPR014825">
    <property type="entry name" value="DNA_alkylation"/>
</dbReference>
<comment type="caution">
    <text evidence="1">The sequence shown here is derived from an EMBL/GenBank/DDBJ whole genome shotgun (WGS) entry which is preliminary data.</text>
</comment>
<dbReference type="Proteomes" id="UP001595872">
    <property type="component" value="Unassembled WGS sequence"/>
</dbReference>
<keyword evidence="2" id="KW-1185">Reference proteome</keyword>
<dbReference type="PANTHER" id="PTHR34070">
    <property type="entry name" value="ARMADILLO-TYPE FOLD"/>
    <property type="match status" value="1"/>
</dbReference>
<accession>A0ABV9U722</accession>
<dbReference type="RefSeq" id="WP_378259249.1">
    <property type="nucleotide sequence ID" value="NZ_JBHSIT010000007.1"/>
</dbReference>
<dbReference type="EMBL" id="JBHSIT010000007">
    <property type="protein sequence ID" value="MFC4910702.1"/>
    <property type="molecule type" value="Genomic_DNA"/>
</dbReference>
<proteinExistence type="predicted"/>
<reference evidence="2" key="1">
    <citation type="journal article" date="2019" name="Int. J. Syst. Evol. Microbiol.">
        <title>The Global Catalogue of Microorganisms (GCM) 10K type strain sequencing project: providing services to taxonomists for standard genome sequencing and annotation.</title>
        <authorList>
            <consortium name="The Broad Institute Genomics Platform"/>
            <consortium name="The Broad Institute Genome Sequencing Center for Infectious Disease"/>
            <person name="Wu L."/>
            <person name="Ma J."/>
        </authorList>
    </citation>
    <scope>NUCLEOTIDE SEQUENCE [LARGE SCALE GENOMIC DNA]</scope>
    <source>
        <strain evidence="2">KLKA75</strain>
    </source>
</reference>
<evidence type="ECO:0000313" key="2">
    <source>
        <dbReference type="Proteomes" id="UP001595872"/>
    </source>
</evidence>
<organism evidence="1 2">
    <name type="scientific">Actinomadura gamaensis</name>
    <dbReference type="NCBI Taxonomy" id="1763541"/>
    <lineage>
        <taxon>Bacteria</taxon>
        <taxon>Bacillati</taxon>
        <taxon>Actinomycetota</taxon>
        <taxon>Actinomycetes</taxon>
        <taxon>Streptosporangiales</taxon>
        <taxon>Thermomonosporaceae</taxon>
        <taxon>Actinomadura</taxon>
    </lineage>
</organism>
<dbReference type="Gene3D" id="1.25.10.90">
    <property type="match status" value="1"/>
</dbReference>
<evidence type="ECO:0000313" key="1">
    <source>
        <dbReference type="EMBL" id="MFC4910702.1"/>
    </source>
</evidence>
<dbReference type="SUPFAM" id="SSF48371">
    <property type="entry name" value="ARM repeat"/>
    <property type="match status" value="1"/>
</dbReference>